<reference evidence="2 3" key="1">
    <citation type="journal article" date="2010" name="Stand. Genomic Sci.">
        <title>Complete genome sequence of Spirosoma linguale type strain (1).</title>
        <authorList>
            <person name="Lail K."/>
            <person name="Sikorski J."/>
            <person name="Saunders E."/>
            <person name="Lapidus A."/>
            <person name="Glavina Del Rio T."/>
            <person name="Copeland A."/>
            <person name="Tice H."/>
            <person name="Cheng J.-F."/>
            <person name="Lucas S."/>
            <person name="Nolan M."/>
            <person name="Bruce D."/>
            <person name="Goodwin L."/>
            <person name="Pitluck S."/>
            <person name="Ivanova N."/>
            <person name="Mavromatis K."/>
            <person name="Ovchinnikova G."/>
            <person name="Pati A."/>
            <person name="Chen A."/>
            <person name="Palaniappan K."/>
            <person name="Land M."/>
            <person name="Hauser L."/>
            <person name="Chang Y.-J."/>
            <person name="Jeffries C.D."/>
            <person name="Chain P."/>
            <person name="Brettin T."/>
            <person name="Detter J.C."/>
            <person name="Schuetze A."/>
            <person name="Rohde M."/>
            <person name="Tindall B.J."/>
            <person name="Goeker M."/>
            <person name="Bristow J."/>
            <person name="Eisen J.A."/>
            <person name="Markowitz V."/>
            <person name="Hugenholtz P."/>
            <person name="Kyrpides N.C."/>
            <person name="Klenk H.-P."/>
            <person name="Chen F."/>
        </authorList>
    </citation>
    <scope>NUCLEOTIDE SEQUENCE [LARGE SCALE GENOMIC DNA]</scope>
    <source>
        <strain evidence="3">ATCC 33905 / DSM 74 / LMG 10896 / Claus 1</strain>
    </source>
</reference>
<keyword evidence="1" id="KW-0812">Transmembrane</keyword>
<protein>
    <submittedName>
        <fullName evidence="2">Uncharacterized protein</fullName>
    </submittedName>
</protein>
<evidence type="ECO:0000313" key="2">
    <source>
        <dbReference type="EMBL" id="ADB39997.1"/>
    </source>
</evidence>
<feature type="transmembrane region" description="Helical" evidence="1">
    <location>
        <begin position="29"/>
        <end position="51"/>
    </location>
</feature>
<proteinExistence type="predicted"/>
<dbReference type="Proteomes" id="UP000002028">
    <property type="component" value="Chromosome"/>
</dbReference>
<keyword evidence="3" id="KW-1185">Reference proteome</keyword>
<evidence type="ECO:0000256" key="1">
    <source>
        <dbReference type="SAM" id="Phobius"/>
    </source>
</evidence>
<gene>
    <name evidence="2" type="ordered locus">Slin_4007</name>
</gene>
<sequence>MHRFISKYFSFVIVIVGLDQGYLHQLVLIAHWLLSAVKVVFVLGGNGFFFLRKLLSAFRCRVLL</sequence>
<keyword evidence="1" id="KW-1133">Transmembrane helix</keyword>
<dbReference type="HOGENOM" id="CLU_2865557_0_0_10"/>
<keyword evidence="1" id="KW-0472">Membrane</keyword>
<organism evidence="2 3">
    <name type="scientific">Spirosoma linguale (strain ATCC 33905 / DSM 74 / LMG 10896 / Claus 1)</name>
    <dbReference type="NCBI Taxonomy" id="504472"/>
    <lineage>
        <taxon>Bacteria</taxon>
        <taxon>Pseudomonadati</taxon>
        <taxon>Bacteroidota</taxon>
        <taxon>Cytophagia</taxon>
        <taxon>Cytophagales</taxon>
        <taxon>Cytophagaceae</taxon>
        <taxon>Spirosoma</taxon>
    </lineage>
</organism>
<evidence type="ECO:0000313" key="3">
    <source>
        <dbReference type="Proteomes" id="UP000002028"/>
    </source>
</evidence>
<dbReference type="AlphaFoldDB" id="D2QIS1"/>
<accession>D2QIS1</accession>
<dbReference type="EMBL" id="CP001769">
    <property type="protein sequence ID" value="ADB39997.1"/>
    <property type="molecule type" value="Genomic_DNA"/>
</dbReference>
<name>D2QIS1_SPILD</name>
<dbReference type="KEGG" id="sli:Slin_4007"/>